<dbReference type="AlphaFoldDB" id="A0A6G1BM33"/>
<gene>
    <name evidence="2" type="ORF">E2562_014720</name>
</gene>
<reference evidence="2 3" key="1">
    <citation type="submission" date="2019-11" db="EMBL/GenBank/DDBJ databases">
        <title>Whole genome sequence of Oryza granulata.</title>
        <authorList>
            <person name="Li W."/>
        </authorList>
    </citation>
    <scope>NUCLEOTIDE SEQUENCE [LARGE SCALE GENOMIC DNA]</scope>
    <source>
        <strain evidence="3">cv. Menghai</strain>
        <tissue evidence="2">Leaf</tissue>
    </source>
</reference>
<dbReference type="Proteomes" id="UP000479710">
    <property type="component" value="Unassembled WGS sequence"/>
</dbReference>
<evidence type="ECO:0000313" key="2">
    <source>
        <dbReference type="EMBL" id="KAF0888483.1"/>
    </source>
</evidence>
<keyword evidence="1" id="KW-0732">Signal</keyword>
<evidence type="ECO:0000313" key="3">
    <source>
        <dbReference type="Proteomes" id="UP000479710"/>
    </source>
</evidence>
<sequence>CFVLPCSLPRFLLLPAALDLVEHCTGGHVMYGFKSNTSCDVVMRSSPGKNP</sequence>
<feature type="non-terminal residue" evidence="2">
    <location>
        <position position="1"/>
    </location>
</feature>
<dbReference type="EMBL" id="SPHZ02000012">
    <property type="protein sequence ID" value="KAF0888483.1"/>
    <property type="molecule type" value="Genomic_DNA"/>
</dbReference>
<comment type="caution">
    <text evidence="2">The sequence shown here is derived from an EMBL/GenBank/DDBJ whole genome shotgun (WGS) entry which is preliminary data.</text>
</comment>
<feature type="signal peptide" evidence="1">
    <location>
        <begin position="1"/>
        <end position="26"/>
    </location>
</feature>
<name>A0A6G1BM33_9ORYZ</name>
<organism evidence="2 3">
    <name type="scientific">Oryza meyeriana var. granulata</name>
    <dbReference type="NCBI Taxonomy" id="110450"/>
    <lineage>
        <taxon>Eukaryota</taxon>
        <taxon>Viridiplantae</taxon>
        <taxon>Streptophyta</taxon>
        <taxon>Embryophyta</taxon>
        <taxon>Tracheophyta</taxon>
        <taxon>Spermatophyta</taxon>
        <taxon>Magnoliopsida</taxon>
        <taxon>Liliopsida</taxon>
        <taxon>Poales</taxon>
        <taxon>Poaceae</taxon>
        <taxon>BOP clade</taxon>
        <taxon>Oryzoideae</taxon>
        <taxon>Oryzeae</taxon>
        <taxon>Oryzinae</taxon>
        <taxon>Oryza</taxon>
        <taxon>Oryza meyeriana</taxon>
    </lineage>
</organism>
<feature type="non-terminal residue" evidence="2">
    <location>
        <position position="51"/>
    </location>
</feature>
<evidence type="ECO:0000256" key="1">
    <source>
        <dbReference type="SAM" id="SignalP"/>
    </source>
</evidence>
<feature type="chain" id="PRO_5026118423" evidence="1">
    <location>
        <begin position="27"/>
        <end position="51"/>
    </location>
</feature>
<proteinExistence type="predicted"/>
<protein>
    <submittedName>
        <fullName evidence="2">Uncharacterized protein</fullName>
    </submittedName>
</protein>
<accession>A0A6G1BM33</accession>
<keyword evidence="3" id="KW-1185">Reference proteome</keyword>